<dbReference type="EMBL" id="CACRXK020030714">
    <property type="protein sequence ID" value="CAB4042743.1"/>
    <property type="molecule type" value="Genomic_DNA"/>
</dbReference>
<organism evidence="1 2">
    <name type="scientific">Paramuricea clavata</name>
    <name type="common">Red gorgonian</name>
    <name type="synonym">Violescent sea-whip</name>
    <dbReference type="NCBI Taxonomy" id="317549"/>
    <lineage>
        <taxon>Eukaryota</taxon>
        <taxon>Metazoa</taxon>
        <taxon>Cnidaria</taxon>
        <taxon>Anthozoa</taxon>
        <taxon>Octocorallia</taxon>
        <taxon>Malacalcyonacea</taxon>
        <taxon>Plexauridae</taxon>
        <taxon>Paramuricea</taxon>
    </lineage>
</organism>
<evidence type="ECO:0000313" key="2">
    <source>
        <dbReference type="Proteomes" id="UP001152795"/>
    </source>
</evidence>
<sequence length="74" mass="8532">KRGCERALSNATKELIRHIKSCKIHELFDSTENGTVVVEINTTSLDHLHEWRENITSLPNMTIQQLCEKQPNCK</sequence>
<reference evidence="1" key="1">
    <citation type="submission" date="2020-04" db="EMBL/GenBank/DDBJ databases">
        <authorList>
            <person name="Alioto T."/>
            <person name="Alioto T."/>
            <person name="Gomez Garrido J."/>
        </authorList>
    </citation>
    <scope>NUCLEOTIDE SEQUENCE</scope>
    <source>
        <strain evidence="1">A484AB</strain>
    </source>
</reference>
<accession>A0A6S7LSS9</accession>
<protein>
    <submittedName>
        <fullName evidence="1">Uncharacterized protein</fullName>
    </submittedName>
</protein>
<name>A0A6S7LSS9_PARCT</name>
<dbReference type="Proteomes" id="UP001152795">
    <property type="component" value="Unassembled WGS sequence"/>
</dbReference>
<gene>
    <name evidence="1" type="ORF">PACLA_8A088392</name>
</gene>
<dbReference type="AlphaFoldDB" id="A0A6S7LSS9"/>
<comment type="caution">
    <text evidence="1">The sequence shown here is derived from an EMBL/GenBank/DDBJ whole genome shotgun (WGS) entry which is preliminary data.</text>
</comment>
<feature type="non-terminal residue" evidence="1">
    <location>
        <position position="74"/>
    </location>
</feature>
<proteinExistence type="predicted"/>
<keyword evidence="2" id="KW-1185">Reference proteome</keyword>
<evidence type="ECO:0000313" key="1">
    <source>
        <dbReference type="EMBL" id="CAB4042743.1"/>
    </source>
</evidence>